<proteinExistence type="predicted"/>
<accession>A0A0E9RL63</accession>
<dbReference type="EMBL" id="GBXM01078716">
    <property type="protein sequence ID" value="JAH29861.1"/>
    <property type="molecule type" value="Transcribed_RNA"/>
</dbReference>
<name>A0A0E9RL63_ANGAN</name>
<evidence type="ECO:0000313" key="2">
    <source>
        <dbReference type="EMBL" id="JAH29861.1"/>
    </source>
</evidence>
<sequence length="58" mass="6528">MGRGAARDFGPHEKISRWAPPPHHHRPRNNFLGPPVSHRPLESSYFPPPYGAPDYGSQ</sequence>
<evidence type="ECO:0000256" key="1">
    <source>
        <dbReference type="SAM" id="MobiDB-lite"/>
    </source>
</evidence>
<feature type="compositionally biased region" description="Basic and acidic residues" evidence="1">
    <location>
        <begin position="1"/>
        <end position="16"/>
    </location>
</feature>
<feature type="region of interest" description="Disordered" evidence="1">
    <location>
        <begin position="1"/>
        <end position="58"/>
    </location>
</feature>
<dbReference type="AlphaFoldDB" id="A0A0E9RL63"/>
<organism evidence="2">
    <name type="scientific">Anguilla anguilla</name>
    <name type="common">European freshwater eel</name>
    <name type="synonym">Muraena anguilla</name>
    <dbReference type="NCBI Taxonomy" id="7936"/>
    <lineage>
        <taxon>Eukaryota</taxon>
        <taxon>Metazoa</taxon>
        <taxon>Chordata</taxon>
        <taxon>Craniata</taxon>
        <taxon>Vertebrata</taxon>
        <taxon>Euteleostomi</taxon>
        <taxon>Actinopterygii</taxon>
        <taxon>Neopterygii</taxon>
        <taxon>Teleostei</taxon>
        <taxon>Anguilliformes</taxon>
        <taxon>Anguillidae</taxon>
        <taxon>Anguilla</taxon>
    </lineage>
</organism>
<reference evidence="2" key="2">
    <citation type="journal article" date="2015" name="Fish Shellfish Immunol.">
        <title>Early steps in the European eel (Anguilla anguilla)-Vibrio vulnificus interaction in the gills: Role of the RtxA13 toxin.</title>
        <authorList>
            <person name="Callol A."/>
            <person name="Pajuelo D."/>
            <person name="Ebbesson L."/>
            <person name="Teles M."/>
            <person name="MacKenzie S."/>
            <person name="Amaro C."/>
        </authorList>
    </citation>
    <scope>NUCLEOTIDE SEQUENCE</scope>
</reference>
<reference evidence="2" key="1">
    <citation type="submission" date="2014-11" db="EMBL/GenBank/DDBJ databases">
        <authorList>
            <person name="Amaro Gonzalez C."/>
        </authorList>
    </citation>
    <scope>NUCLEOTIDE SEQUENCE</scope>
</reference>
<protein>
    <submittedName>
        <fullName evidence="2">Uncharacterized protein</fullName>
    </submittedName>
</protein>